<reference evidence="1 2" key="1">
    <citation type="journal article" date="2021" name="Commun. Biol.">
        <title>Genomic insights into the host specific adaptation of the Pneumocystis genus.</title>
        <authorList>
            <person name="Cisse O.H."/>
            <person name="Ma L."/>
            <person name="Dekker J.P."/>
            <person name="Khil P.P."/>
            <person name="Youn J.-H."/>
            <person name="Brenchley J.M."/>
            <person name="Blair R."/>
            <person name="Pahar B."/>
            <person name="Chabe M."/>
            <person name="Van Rompay K.K.A."/>
            <person name="Keesler R."/>
            <person name="Sukura A."/>
            <person name="Hirsch V."/>
            <person name="Kutty G."/>
            <person name="Liu Y."/>
            <person name="Peng L."/>
            <person name="Chen J."/>
            <person name="Song J."/>
            <person name="Weissenbacher-Lang C."/>
            <person name="Xu J."/>
            <person name="Upham N.S."/>
            <person name="Stajich J.E."/>
            <person name="Cuomo C.A."/>
            <person name="Cushion M.T."/>
            <person name="Kovacs J.A."/>
        </authorList>
    </citation>
    <scope>NUCLEOTIDE SEQUENCE [LARGE SCALE GENOMIC DNA]</scope>
    <source>
        <strain evidence="1 2">RABM</strain>
    </source>
</reference>
<gene>
    <name evidence="1" type="ORF">PORY_000766</name>
</gene>
<evidence type="ECO:0000313" key="1">
    <source>
        <dbReference type="EMBL" id="KAG4305856.1"/>
    </source>
</evidence>
<proteinExistence type="predicted"/>
<dbReference type="Proteomes" id="UP000768646">
    <property type="component" value="Unassembled WGS sequence"/>
</dbReference>
<dbReference type="EMBL" id="JABTEG010000002">
    <property type="protein sequence ID" value="KAG4305856.1"/>
    <property type="molecule type" value="Genomic_DNA"/>
</dbReference>
<protein>
    <submittedName>
        <fullName evidence="1">Uncharacterized protein</fullName>
    </submittedName>
</protein>
<comment type="caution">
    <text evidence="1">The sequence shown here is derived from an EMBL/GenBank/DDBJ whole genome shotgun (WGS) entry which is preliminary data.</text>
</comment>
<evidence type="ECO:0000313" key="2">
    <source>
        <dbReference type="Proteomes" id="UP000768646"/>
    </source>
</evidence>
<name>A0ACB7CDX6_9ASCO</name>
<keyword evidence="2" id="KW-1185">Reference proteome</keyword>
<sequence length="258" mass="30779">MNSLKELSDLCKFIILKTTENQNQFHRLKLHSEIFNEKERLILSLVERLEELKNEKRNLALKEKIIIDNNILEEQLPEKIKEAEFELFIANAANITKDLVIENFIETNPILHAVYLNQNSTEQDRIINFSIENCDNIISNLLKLHNILLRNEKKILPLQKKVLKLFFENKQKVEKILEITANIKDREERILSDLEKQQKERLIKKMDDIKHRVTIVKNCLQGIILESGINWYENEHWRNVMFKAGELDNYKLDYFLEK</sequence>
<organism evidence="1 2">
    <name type="scientific">Pneumocystis oryctolagi</name>
    <dbReference type="NCBI Taxonomy" id="42067"/>
    <lineage>
        <taxon>Eukaryota</taxon>
        <taxon>Fungi</taxon>
        <taxon>Dikarya</taxon>
        <taxon>Ascomycota</taxon>
        <taxon>Taphrinomycotina</taxon>
        <taxon>Pneumocystomycetes</taxon>
        <taxon>Pneumocystaceae</taxon>
        <taxon>Pneumocystis</taxon>
    </lineage>
</organism>
<accession>A0ACB7CDX6</accession>